<dbReference type="Pfam" id="PF19502">
    <property type="entry name" value="DUF6036"/>
    <property type="match status" value="1"/>
</dbReference>
<evidence type="ECO:0000313" key="4">
    <source>
        <dbReference type="Proteomes" id="UP000727962"/>
    </source>
</evidence>
<dbReference type="InterPro" id="IPR045792">
    <property type="entry name" value="DUF6036"/>
</dbReference>
<keyword evidence="1" id="KW-0472">Membrane</keyword>
<evidence type="ECO:0000313" key="3">
    <source>
        <dbReference type="EMBL" id="MBI1756649.1"/>
    </source>
</evidence>
<protein>
    <recommendedName>
        <fullName evidence="2">DUF6036 domain-containing protein</fullName>
    </recommendedName>
</protein>
<dbReference type="EMBL" id="JACOSL010000037">
    <property type="protein sequence ID" value="MBI1756649.1"/>
    <property type="molecule type" value="Genomic_DNA"/>
</dbReference>
<evidence type="ECO:0000259" key="2">
    <source>
        <dbReference type="Pfam" id="PF19502"/>
    </source>
</evidence>
<dbReference type="SUPFAM" id="SSF81301">
    <property type="entry name" value="Nucleotidyltransferase"/>
    <property type="match status" value="1"/>
</dbReference>
<dbReference type="Gene3D" id="3.30.460.40">
    <property type="match status" value="1"/>
</dbReference>
<feature type="domain" description="DUF6036" evidence="2">
    <location>
        <begin position="29"/>
        <end position="176"/>
    </location>
</feature>
<accession>A0A931LSR8</accession>
<gene>
    <name evidence="3" type="ORF">HYR64_06030</name>
</gene>
<dbReference type="InterPro" id="IPR043519">
    <property type="entry name" value="NT_sf"/>
</dbReference>
<dbReference type="AlphaFoldDB" id="A0A931LSR8"/>
<name>A0A931LSR8_FIMGI</name>
<reference evidence="3" key="1">
    <citation type="submission" date="2020-07" db="EMBL/GenBank/DDBJ databases">
        <title>Huge and variable diversity of episymbiotic CPR bacteria and DPANN archaea in groundwater ecosystems.</title>
        <authorList>
            <person name="He C.Y."/>
            <person name="Keren R."/>
            <person name="Whittaker M."/>
            <person name="Farag I.F."/>
            <person name="Doudna J."/>
            <person name="Cate J.H.D."/>
            <person name="Banfield J.F."/>
        </authorList>
    </citation>
    <scope>NUCLEOTIDE SEQUENCE</scope>
    <source>
        <strain evidence="3">NC_groundwater_17_Pr7_B-0.1um_64_12</strain>
    </source>
</reference>
<comment type="caution">
    <text evidence="3">The sequence shown here is derived from an EMBL/GenBank/DDBJ whole genome shotgun (WGS) entry which is preliminary data.</text>
</comment>
<organism evidence="3 4">
    <name type="scientific">Fimbriimonas ginsengisoli</name>
    <dbReference type="NCBI Taxonomy" id="1005039"/>
    <lineage>
        <taxon>Bacteria</taxon>
        <taxon>Bacillati</taxon>
        <taxon>Armatimonadota</taxon>
        <taxon>Fimbriimonadia</taxon>
        <taxon>Fimbriimonadales</taxon>
        <taxon>Fimbriimonadaceae</taxon>
        <taxon>Fimbriimonas</taxon>
    </lineage>
</organism>
<feature type="transmembrane region" description="Helical" evidence="1">
    <location>
        <begin position="20"/>
        <end position="39"/>
    </location>
</feature>
<evidence type="ECO:0000256" key="1">
    <source>
        <dbReference type="SAM" id="Phobius"/>
    </source>
</evidence>
<sequence length="202" mass="22319">MSGSSQKIPQLEGTLARLHASLTGLGLPYAVIGGIAVILRGYDRSTQDLDAVVWGADGRLPELVAELGKNGLHLRRDDGVEFAKRNRILLLKSPDGTQADLSLGALPFEHELIRRATLELLGKSLSVPIATVEDLLIMKFIASRDRDLDDIRRLMDLHPELDRKRIARIVREYAKALNQPELIGNVRALLGTKRQRSHPVAT</sequence>
<keyword evidence="1" id="KW-0812">Transmembrane</keyword>
<dbReference type="Proteomes" id="UP000727962">
    <property type="component" value="Unassembled WGS sequence"/>
</dbReference>
<keyword evidence="1" id="KW-1133">Transmembrane helix</keyword>
<proteinExistence type="predicted"/>